<dbReference type="OrthoDB" id="426210at2759"/>
<dbReference type="HOGENOM" id="CLU_1697199_0_0_1"/>
<dbReference type="Proteomes" id="UP000014760">
    <property type="component" value="Unassembled WGS sequence"/>
</dbReference>
<gene>
    <name evidence="1" type="ORF">CAPTEDRAFT_126219</name>
</gene>
<name>R7TXL3_CAPTE</name>
<organism evidence="1">
    <name type="scientific">Capitella teleta</name>
    <name type="common">Polychaete worm</name>
    <dbReference type="NCBI Taxonomy" id="283909"/>
    <lineage>
        <taxon>Eukaryota</taxon>
        <taxon>Metazoa</taxon>
        <taxon>Spiralia</taxon>
        <taxon>Lophotrochozoa</taxon>
        <taxon>Annelida</taxon>
        <taxon>Polychaeta</taxon>
        <taxon>Sedentaria</taxon>
        <taxon>Scolecida</taxon>
        <taxon>Capitellidae</taxon>
        <taxon>Capitella</taxon>
    </lineage>
</organism>
<sequence>MAFNPSKCKVLTITRSHSPVSFNYHLDGNVLERVCEFRDLGVVFNKNLSFTPHIECIVLKANRVSGIIKRTVGYSAPQYVKLRLFTTLVRPILENCSQVWSPSLKKDIYFIESTQRSMTKYVLNIFTDEMSYCHRLIVCRLYIFYLCLIVEKWRI</sequence>
<keyword evidence="3" id="KW-1185">Reference proteome</keyword>
<dbReference type="EMBL" id="KB308065">
    <property type="protein sequence ID" value="ELT98307.1"/>
    <property type="molecule type" value="Genomic_DNA"/>
</dbReference>
<reference evidence="3" key="1">
    <citation type="submission" date="2012-12" db="EMBL/GenBank/DDBJ databases">
        <authorList>
            <person name="Hellsten U."/>
            <person name="Grimwood J."/>
            <person name="Chapman J.A."/>
            <person name="Shapiro H."/>
            <person name="Aerts A."/>
            <person name="Otillar R.P."/>
            <person name="Terry A.Y."/>
            <person name="Boore J.L."/>
            <person name="Simakov O."/>
            <person name="Marletaz F."/>
            <person name="Cho S.-J."/>
            <person name="Edsinger-Gonzales E."/>
            <person name="Havlak P."/>
            <person name="Kuo D.-H."/>
            <person name="Larsson T."/>
            <person name="Lv J."/>
            <person name="Arendt D."/>
            <person name="Savage R."/>
            <person name="Osoegawa K."/>
            <person name="de Jong P."/>
            <person name="Lindberg D.R."/>
            <person name="Seaver E.C."/>
            <person name="Weisblat D.A."/>
            <person name="Putnam N.H."/>
            <person name="Grigoriev I.V."/>
            <person name="Rokhsar D.S."/>
        </authorList>
    </citation>
    <scope>NUCLEOTIDE SEQUENCE</scope>
    <source>
        <strain evidence="3">I ESC-2004</strain>
    </source>
</reference>
<dbReference type="OMA" id="YWANGRI"/>
<dbReference type="AlphaFoldDB" id="R7TXL3"/>
<dbReference type="EnsemblMetazoa" id="CapteT126219">
    <property type="protein sequence ID" value="CapteP126219"/>
    <property type="gene ID" value="CapteG126219"/>
</dbReference>
<evidence type="ECO:0000313" key="2">
    <source>
        <dbReference type="EnsemblMetazoa" id="CapteP126219"/>
    </source>
</evidence>
<dbReference type="EMBL" id="AMQN01049114">
    <property type="status" value="NOT_ANNOTATED_CDS"/>
    <property type="molecule type" value="Genomic_DNA"/>
</dbReference>
<reference evidence="1 3" key="2">
    <citation type="journal article" date="2013" name="Nature">
        <title>Insights into bilaterian evolution from three spiralian genomes.</title>
        <authorList>
            <person name="Simakov O."/>
            <person name="Marletaz F."/>
            <person name="Cho S.J."/>
            <person name="Edsinger-Gonzales E."/>
            <person name="Havlak P."/>
            <person name="Hellsten U."/>
            <person name="Kuo D.H."/>
            <person name="Larsson T."/>
            <person name="Lv J."/>
            <person name="Arendt D."/>
            <person name="Savage R."/>
            <person name="Osoegawa K."/>
            <person name="de Jong P."/>
            <person name="Grimwood J."/>
            <person name="Chapman J.A."/>
            <person name="Shapiro H."/>
            <person name="Aerts A."/>
            <person name="Otillar R.P."/>
            <person name="Terry A.Y."/>
            <person name="Boore J.L."/>
            <person name="Grigoriev I.V."/>
            <person name="Lindberg D.R."/>
            <person name="Seaver E.C."/>
            <person name="Weisblat D.A."/>
            <person name="Putnam N.H."/>
            <person name="Rokhsar D.S."/>
        </authorList>
    </citation>
    <scope>NUCLEOTIDE SEQUENCE</scope>
    <source>
        <strain evidence="1 3">I ESC-2004</strain>
    </source>
</reference>
<evidence type="ECO:0000313" key="3">
    <source>
        <dbReference type="Proteomes" id="UP000014760"/>
    </source>
</evidence>
<accession>R7TXL3</accession>
<proteinExistence type="predicted"/>
<protein>
    <submittedName>
        <fullName evidence="1 2">Uncharacterized protein</fullName>
    </submittedName>
</protein>
<dbReference type="PANTHER" id="PTHR33332">
    <property type="entry name" value="REVERSE TRANSCRIPTASE DOMAIN-CONTAINING PROTEIN"/>
    <property type="match status" value="1"/>
</dbReference>
<evidence type="ECO:0000313" key="1">
    <source>
        <dbReference type="EMBL" id="ELT98307.1"/>
    </source>
</evidence>
<reference evidence="2" key="3">
    <citation type="submission" date="2015-06" db="UniProtKB">
        <authorList>
            <consortium name="EnsemblMetazoa"/>
        </authorList>
    </citation>
    <scope>IDENTIFICATION</scope>
</reference>